<keyword evidence="2" id="KW-1185">Reference proteome</keyword>
<dbReference type="AlphaFoldDB" id="A0A934MN52"/>
<sequence>MAETIKQTEGVPTSWPDHGLTLSTAAAALDEAMLWQRIEAYIVHRWSARTVAWIVEGPGGWVPPLTPATISTVEVWDCEDDWTAVELSPTPLGGFCLPSCKAYRFTGEVGGGDLPEVVGEAFRRLAEFMAATPGKPGVMSESVTAGSVSIAHRRSPSWMADALRNSGAADLLRPYRRTTA</sequence>
<proteinExistence type="predicted"/>
<reference evidence="1" key="1">
    <citation type="submission" date="2020-12" db="EMBL/GenBank/DDBJ databases">
        <title>Bacterial taxonomy.</title>
        <authorList>
            <person name="Pan X."/>
        </authorList>
    </citation>
    <scope>NUCLEOTIDE SEQUENCE</scope>
    <source>
        <strain evidence="1">B2012</strain>
    </source>
</reference>
<protein>
    <submittedName>
        <fullName evidence="1">Uncharacterized protein</fullName>
    </submittedName>
</protein>
<comment type="caution">
    <text evidence="1">The sequence shown here is derived from an EMBL/GenBank/DDBJ whole genome shotgun (WGS) entry which is preliminary data.</text>
</comment>
<evidence type="ECO:0000313" key="1">
    <source>
        <dbReference type="EMBL" id="MBJ3777869.1"/>
    </source>
</evidence>
<organism evidence="1 2">
    <name type="scientific">Acuticoccus mangrovi</name>
    <dbReference type="NCBI Taxonomy" id="2796142"/>
    <lineage>
        <taxon>Bacteria</taxon>
        <taxon>Pseudomonadati</taxon>
        <taxon>Pseudomonadota</taxon>
        <taxon>Alphaproteobacteria</taxon>
        <taxon>Hyphomicrobiales</taxon>
        <taxon>Amorphaceae</taxon>
        <taxon>Acuticoccus</taxon>
    </lineage>
</organism>
<gene>
    <name evidence="1" type="ORF">JCR33_19345</name>
</gene>
<dbReference type="Proteomes" id="UP000609531">
    <property type="component" value="Unassembled WGS sequence"/>
</dbReference>
<name>A0A934MN52_9HYPH</name>
<dbReference type="EMBL" id="JAEKJA010000021">
    <property type="protein sequence ID" value="MBJ3777869.1"/>
    <property type="molecule type" value="Genomic_DNA"/>
</dbReference>
<dbReference type="RefSeq" id="WP_198883773.1">
    <property type="nucleotide sequence ID" value="NZ_JAEKJA010000021.1"/>
</dbReference>
<evidence type="ECO:0000313" key="2">
    <source>
        <dbReference type="Proteomes" id="UP000609531"/>
    </source>
</evidence>
<accession>A0A934MN52</accession>